<dbReference type="AlphaFoldDB" id="A0A1N6IEX0"/>
<evidence type="ECO:0000313" key="2">
    <source>
        <dbReference type="EMBL" id="SIO30509.1"/>
    </source>
</evidence>
<dbReference type="EMBL" id="FSRQ01000003">
    <property type="protein sequence ID" value="SIO30509.1"/>
    <property type="molecule type" value="Genomic_DNA"/>
</dbReference>
<gene>
    <name evidence="2" type="ORF">SAMN05421769_3385</name>
</gene>
<dbReference type="InterPro" id="IPR053147">
    <property type="entry name" value="Hsp_HslJ-like"/>
</dbReference>
<reference evidence="3" key="1">
    <citation type="submission" date="2016-12" db="EMBL/GenBank/DDBJ databases">
        <authorList>
            <person name="Varghese N."/>
            <person name="Submissions S."/>
        </authorList>
    </citation>
    <scope>NUCLEOTIDE SEQUENCE [LARGE SCALE GENOMIC DNA]</scope>
    <source>
        <strain evidence="3">DSM 16779</strain>
    </source>
</reference>
<feature type="domain" description="DUF306" evidence="1">
    <location>
        <begin position="35"/>
        <end position="126"/>
    </location>
</feature>
<dbReference type="RefSeq" id="WP_074231693.1">
    <property type="nucleotide sequence ID" value="NZ_CP142423.1"/>
</dbReference>
<keyword evidence="2" id="KW-0346">Stress response</keyword>
<organism evidence="2 3">
    <name type="scientific">Chryseobacterium scophthalmum</name>
    <dbReference type="NCBI Taxonomy" id="59733"/>
    <lineage>
        <taxon>Bacteria</taxon>
        <taxon>Pseudomonadati</taxon>
        <taxon>Bacteroidota</taxon>
        <taxon>Flavobacteriia</taxon>
        <taxon>Flavobacteriales</taxon>
        <taxon>Weeksellaceae</taxon>
        <taxon>Chryseobacterium group</taxon>
        <taxon>Chryseobacterium</taxon>
    </lineage>
</organism>
<evidence type="ECO:0000259" key="1">
    <source>
        <dbReference type="Pfam" id="PF03724"/>
    </source>
</evidence>
<protein>
    <submittedName>
        <fullName evidence="2">Heat shock protein HslJ</fullName>
    </submittedName>
</protein>
<sequence length="136" mass="14574">MKNLFLSICTVAVLASCGTMKNASSSKVGKAQPSIANTKWTLADNVKGQVPTLVIEGSKINGNAGCNRYFGGITMETASGKFEASQMGSTKMACANMSVEQNFLDMLNKANKYVVSGTTLELYQDNLLLLKFNKSE</sequence>
<proteinExistence type="predicted"/>
<dbReference type="OrthoDB" id="880459at2"/>
<dbReference type="PANTHER" id="PTHR35535:SF1">
    <property type="entry name" value="HEAT SHOCK PROTEIN HSLJ"/>
    <property type="match status" value="1"/>
</dbReference>
<dbReference type="InterPro" id="IPR005184">
    <property type="entry name" value="DUF306_Meta_HslJ"/>
</dbReference>
<dbReference type="Gene3D" id="2.40.128.270">
    <property type="match status" value="1"/>
</dbReference>
<dbReference type="PROSITE" id="PS51257">
    <property type="entry name" value="PROKAR_LIPOPROTEIN"/>
    <property type="match status" value="1"/>
</dbReference>
<dbReference type="Pfam" id="PF03724">
    <property type="entry name" value="META"/>
    <property type="match status" value="1"/>
</dbReference>
<dbReference type="STRING" id="59733.SAMN05421769_3385"/>
<keyword evidence="3" id="KW-1185">Reference proteome</keyword>
<dbReference type="Proteomes" id="UP000184782">
    <property type="component" value="Unassembled WGS sequence"/>
</dbReference>
<dbReference type="InterPro" id="IPR038670">
    <property type="entry name" value="HslJ-like_sf"/>
</dbReference>
<name>A0A1N6IEX0_9FLAO</name>
<dbReference type="PANTHER" id="PTHR35535">
    <property type="entry name" value="HEAT SHOCK PROTEIN HSLJ"/>
    <property type="match status" value="1"/>
</dbReference>
<accession>A0A1N6IEX0</accession>
<evidence type="ECO:0000313" key="3">
    <source>
        <dbReference type="Proteomes" id="UP000184782"/>
    </source>
</evidence>